<dbReference type="RefSeq" id="WP_163493401.1">
    <property type="nucleotide sequence ID" value="NZ_CP048711.1"/>
</dbReference>
<evidence type="ECO:0000256" key="2">
    <source>
        <dbReference type="ARBA" id="ARBA00023015"/>
    </source>
</evidence>
<evidence type="ECO:0000256" key="1">
    <source>
        <dbReference type="ARBA" id="ARBA00009437"/>
    </source>
</evidence>
<dbReference type="AlphaFoldDB" id="A0A6C0TWJ4"/>
<dbReference type="PANTHER" id="PTHR30419:SF8">
    <property type="entry name" value="NITROGEN ASSIMILATION TRANSCRIPTIONAL ACTIVATOR-RELATED"/>
    <property type="match status" value="1"/>
</dbReference>
<keyword evidence="2" id="KW-0805">Transcription regulation</keyword>
<keyword evidence="4" id="KW-0804">Transcription</keyword>
<name>A0A6C0TWJ4_9GAMM</name>
<evidence type="ECO:0000313" key="7">
    <source>
        <dbReference type="Proteomes" id="UP000477680"/>
    </source>
</evidence>
<dbReference type="Proteomes" id="UP000477680">
    <property type="component" value="Chromosome"/>
</dbReference>
<dbReference type="Gene3D" id="3.40.190.290">
    <property type="match status" value="1"/>
</dbReference>
<feature type="domain" description="HTH lysR-type" evidence="5">
    <location>
        <begin position="1"/>
        <end position="60"/>
    </location>
</feature>
<keyword evidence="3" id="KW-0238">DNA-binding</keyword>
<dbReference type="GO" id="GO:0003677">
    <property type="term" value="F:DNA binding"/>
    <property type="evidence" value="ECO:0007669"/>
    <property type="project" value="UniProtKB-KW"/>
</dbReference>
<evidence type="ECO:0000256" key="4">
    <source>
        <dbReference type="ARBA" id="ARBA00023163"/>
    </source>
</evidence>
<organism evidence="6 7">
    <name type="scientific">Kineobactrum salinum</name>
    <dbReference type="NCBI Taxonomy" id="2708301"/>
    <lineage>
        <taxon>Bacteria</taxon>
        <taxon>Pseudomonadati</taxon>
        <taxon>Pseudomonadota</taxon>
        <taxon>Gammaproteobacteria</taxon>
        <taxon>Cellvibrionales</taxon>
        <taxon>Halieaceae</taxon>
        <taxon>Kineobactrum</taxon>
    </lineage>
</organism>
<keyword evidence="7" id="KW-1185">Reference proteome</keyword>
<dbReference type="Pfam" id="PF00126">
    <property type="entry name" value="HTH_1"/>
    <property type="match status" value="1"/>
</dbReference>
<evidence type="ECO:0000313" key="6">
    <source>
        <dbReference type="EMBL" id="QIB64151.1"/>
    </source>
</evidence>
<protein>
    <submittedName>
        <fullName evidence="6">LysR family transcriptional regulator</fullName>
    </submittedName>
</protein>
<dbReference type="EMBL" id="CP048711">
    <property type="protein sequence ID" value="QIB64151.1"/>
    <property type="molecule type" value="Genomic_DNA"/>
</dbReference>
<dbReference type="SUPFAM" id="SSF53850">
    <property type="entry name" value="Periplasmic binding protein-like II"/>
    <property type="match status" value="1"/>
</dbReference>
<dbReference type="InterPro" id="IPR050950">
    <property type="entry name" value="HTH-type_LysR_regulators"/>
</dbReference>
<evidence type="ECO:0000256" key="3">
    <source>
        <dbReference type="ARBA" id="ARBA00023125"/>
    </source>
</evidence>
<dbReference type="InterPro" id="IPR000847">
    <property type="entry name" value="LysR_HTH_N"/>
</dbReference>
<sequence>MNISQRRLHYLYESARLGTMRAAGEKLDVAPSSISRQIAELESELGTPLVERGRRRLKLTEAGELAFQYYKDRCAQQEAFLSHVKELQSLTTGKIAVAVGEAFISERFSDTLQNYMQRYPGISVGVSVSSTNEVVRLVSDDEAHFGMIFDTSRDPKVRSRVHLPQPMKVVVHRSHPLAGKALVELAELGQYTVGLLDGAYRIRQMIEQSEQEQGIFFTPHLATSSLALLRGFINSGIGVSLLPDLVVGKELAEGRFVTIPTDSPTLNSTQISLVTRSGRQLPIAAFKFMQHVEEYFRKLAPRA</sequence>
<dbReference type="InterPro" id="IPR036390">
    <property type="entry name" value="WH_DNA-bd_sf"/>
</dbReference>
<accession>A0A6C0TWJ4</accession>
<dbReference type="GO" id="GO:0005829">
    <property type="term" value="C:cytosol"/>
    <property type="evidence" value="ECO:0007669"/>
    <property type="project" value="TreeGrafter"/>
</dbReference>
<dbReference type="InterPro" id="IPR036388">
    <property type="entry name" value="WH-like_DNA-bd_sf"/>
</dbReference>
<dbReference type="KEGG" id="kim:G3T16_00695"/>
<dbReference type="GO" id="GO:0003700">
    <property type="term" value="F:DNA-binding transcription factor activity"/>
    <property type="evidence" value="ECO:0007669"/>
    <property type="project" value="InterPro"/>
</dbReference>
<gene>
    <name evidence="6" type="ORF">G3T16_00695</name>
</gene>
<proteinExistence type="inferred from homology"/>
<dbReference type="InterPro" id="IPR005119">
    <property type="entry name" value="LysR_subst-bd"/>
</dbReference>
<evidence type="ECO:0000259" key="5">
    <source>
        <dbReference type="PROSITE" id="PS50931"/>
    </source>
</evidence>
<comment type="similarity">
    <text evidence="1">Belongs to the LysR transcriptional regulatory family.</text>
</comment>
<dbReference type="Gene3D" id="1.10.10.10">
    <property type="entry name" value="Winged helix-like DNA-binding domain superfamily/Winged helix DNA-binding domain"/>
    <property type="match status" value="1"/>
</dbReference>
<dbReference type="PANTHER" id="PTHR30419">
    <property type="entry name" value="HTH-TYPE TRANSCRIPTIONAL REGULATOR YBHD"/>
    <property type="match status" value="1"/>
</dbReference>
<dbReference type="PROSITE" id="PS50931">
    <property type="entry name" value="HTH_LYSR"/>
    <property type="match status" value="1"/>
</dbReference>
<dbReference type="SUPFAM" id="SSF46785">
    <property type="entry name" value="Winged helix' DNA-binding domain"/>
    <property type="match status" value="1"/>
</dbReference>
<dbReference type="Pfam" id="PF03466">
    <property type="entry name" value="LysR_substrate"/>
    <property type="match status" value="1"/>
</dbReference>
<reference evidence="6 7" key="1">
    <citation type="submission" date="2020-02" db="EMBL/GenBank/DDBJ databases">
        <title>Genome sequencing for Kineobactrum sp. M2.</title>
        <authorList>
            <person name="Park S.-J."/>
        </authorList>
    </citation>
    <scope>NUCLEOTIDE SEQUENCE [LARGE SCALE GENOMIC DNA]</scope>
    <source>
        <strain evidence="6 7">M2</strain>
    </source>
</reference>